<evidence type="ECO:0000313" key="3">
    <source>
        <dbReference type="Proteomes" id="UP000217935"/>
    </source>
</evidence>
<keyword evidence="1" id="KW-1133">Transmembrane helix</keyword>
<accession>A0A291GC25</accession>
<organism evidence="2 3">
    <name type="scientific">Celeribacter ethanolicus</name>
    <dbReference type="NCBI Taxonomy" id="1758178"/>
    <lineage>
        <taxon>Bacteria</taxon>
        <taxon>Pseudomonadati</taxon>
        <taxon>Pseudomonadota</taxon>
        <taxon>Alphaproteobacteria</taxon>
        <taxon>Rhodobacterales</taxon>
        <taxon>Roseobacteraceae</taxon>
        <taxon>Celeribacter</taxon>
    </lineage>
</organism>
<proteinExistence type="predicted"/>
<sequence>MLVGLLSLSLLTAALATGLGLGIGMPLWLGLVTLPMIGSVTLLLLSALLYGLRATPKEHTALPEGDHLLA</sequence>
<evidence type="ECO:0000313" key="2">
    <source>
        <dbReference type="EMBL" id="ATG47717.1"/>
    </source>
</evidence>
<dbReference type="AlphaFoldDB" id="A0A291GC25"/>
<dbReference type="Proteomes" id="UP000217935">
    <property type="component" value="Chromosome"/>
</dbReference>
<name>A0A291GC25_9RHOB</name>
<gene>
    <name evidence="2" type="ORF">CEW89_09145</name>
</gene>
<feature type="transmembrane region" description="Helical" evidence="1">
    <location>
        <begin position="28"/>
        <end position="52"/>
    </location>
</feature>
<protein>
    <submittedName>
        <fullName evidence="2">Uncharacterized protein</fullName>
    </submittedName>
</protein>
<reference evidence="2 3" key="1">
    <citation type="submission" date="2017-06" db="EMBL/GenBank/DDBJ databases">
        <title>Celeribacter sp. TSPH2 complete genome sequence.</title>
        <authorList>
            <person name="Woo J.-H."/>
            <person name="Kim H.-S."/>
        </authorList>
    </citation>
    <scope>NUCLEOTIDE SEQUENCE [LARGE SCALE GENOMIC DNA]</scope>
    <source>
        <strain evidence="2 3">TSPH2</strain>
    </source>
</reference>
<dbReference type="RefSeq" id="WP_096805693.1">
    <property type="nucleotide sequence ID" value="NZ_CP022196.1"/>
</dbReference>
<keyword evidence="1" id="KW-0472">Membrane</keyword>
<keyword evidence="3" id="KW-1185">Reference proteome</keyword>
<dbReference type="KEGG" id="ceh:CEW89_09145"/>
<dbReference type="EMBL" id="CP022196">
    <property type="protein sequence ID" value="ATG47717.1"/>
    <property type="molecule type" value="Genomic_DNA"/>
</dbReference>
<evidence type="ECO:0000256" key="1">
    <source>
        <dbReference type="SAM" id="Phobius"/>
    </source>
</evidence>
<keyword evidence="1" id="KW-0812">Transmembrane</keyword>